<comment type="caution">
    <text evidence="1">The sequence shown here is derived from an EMBL/GenBank/DDBJ whole genome shotgun (WGS) entry which is preliminary data.</text>
</comment>
<dbReference type="RefSeq" id="WP_106665893.1">
    <property type="nucleotide sequence ID" value="NZ_PGGM01000010.1"/>
</dbReference>
<protein>
    <submittedName>
        <fullName evidence="1">Uncharacterized protein</fullName>
    </submittedName>
</protein>
<name>A0A2P7B6Y2_9HYPH</name>
<sequence>MTVFAMLLFGSHARGDQDLRSDTDLLLITEDDGPRHVLQGHLSTSIYPLGDLQLRAQNGDLFVCHIIREAKPIYDPLEQLALLRSQFRIRSSYESEVQKATDLGWFLIDHGQNQRIAPLINRRVAWCVRTILISRSAEAGEPVFSASELAAFARSNAVMTMIKHKDAEHLDEEVVELLRGFLVKFGGLRLGDGRSSYGAYLKQFMVTSNNIALAFVKADAVVGIPY</sequence>
<gene>
    <name evidence="1" type="ORF">CU103_20620</name>
</gene>
<organism evidence="1 2">
    <name type="scientific">Phyllobacterium sophorae</name>
    <dbReference type="NCBI Taxonomy" id="1520277"/>
    <lineage>
        <taxon>Bacteria</taxon>
        <taxon>Pseudomonadati</taxon>
        <taxon>Pseudomonadota</taxon>
        <taxon>Alphaproteobacteria</taxon>
        <taxon>Hyphomicrobiales</taxon>
        <taxon>Phyllobacteriaceae</taxon>
        <taxon>Phyllobacterium</taxon>
    </lineage>
</organism>
<dbReference type="InterPro" id="IPR043519">
    <property type="entry name" value="NT_sf"/>
</dbReference>
<reference evidence="2" key="1">
    <citation type="submission" date="2017-11" db="EMBL/GenBank/DDBJ databases">
        <authorList>
            <person name="Kuznetsova I."/>
            <person name="Sazanova A."/>
            <person name="Chirak E."/>
            <person name="Safronova V."/>
            <person name="Willems A."/>
        </authorList>
    </citation>
    <scope>NUCLEOTIDE SEQUENCE [LARGE SCALE GENOMIC DNA]</scope>
    <source>
        <strain evidence="2">CCBAU 03422</strain>
    </source>
</reference>
<dbReference type="Gene3D" id="3.30.460.10">
    <property type="entry name" value="Beta Polymerase, domain 2"/>
    <property type="match status" value="1"/>
</dbReference>
<dbReference type="OrthoDB" id="7596059at2"/>
<proteinExistence type="predicted"/>
<evidence type="ECO:0000313" key="2">
    <source>
        <dbReference type="Proteomes" id="UP000241764"/>
    </source>
</evidence>
<keyword evidence="2" id="KW-1185">Reference proteome</keyword>
<dbReference type="EMBL" id="PGGM01000010">
    <property type="protein sequence ID" value="PSH62225.1"/>
    <property type="molecule type" value="Genomic_DNA"/>
</dbReference>
<accession>A0A2P7B6Y2</accession>
<dbReference type="AlphaFoldDB" id="A0A2P7B6Y2"/>
<dbReference type="Proteomes" id="UP000241764">
    <property type="component" value="Unassembled WGS sequence"/>
</dbReference>
<dbReference type="CDD" id="cd05403">
    <property type="entry name" value="NT_KNTase_like"/>
    <property type="match status" value="1"/>
</dbReference>
<evidence type="ECO:0000313" key="1">
    <source>
        <dbReference type="EMBL" id="PSH62225.1"/>
    </source>
</evidence>
<dbReference type="SUPFAM" id="SSF81301">
    <property type="entry name" value="Nucleotidyltransferase"/>
    <property type="match status" value="1"/>
</dbReference>